<feature type="compositionally biased region" description="Polar residues" evidence="1">
    <location>
        <begin position="1"/>
        <end position="10"/>
    </location>
</feature>
<dbReference type="GO" id="GO:0016757">
    <property type="term" value="F:glycosyltransferase activity"/>
    <property type="evidence" value="ECO:0007669"/>
    <property type="project" value="InterPro"/>
</dbReference>
<dbReference type="SUPFAM" id="SSF53448">
    <property type="entry name" value="Nucleotide-diphospho-sugar transferases"/>
    <property type="match status" value="1"/>
</dbReference>
<sequence>MLEASNSRSVQFGRRKKGLKMSGQQGSSYRKDESIECGPCIHPYSTSNRQSAATSQDKMSPEIPHKRVWTTLITNTAYLPGLLALEYSLRLVNSKYPLVALYTSTFPAEGHAALDARGIAKLEVKYLLPVSSKDYTHDPRFYDCWSKLQPFGLEQFDRVVQLDSDMIVIKNMDELFDIELGDNAFAAGWACVCNPMKFEHYPRDWIADNCAFTGWYDKLGDRDGEIVGPEVKDQHGLMICNGGLQVVEPNKENYDKIIAKMGDDLDYDFADQSLLSDVFKDKWIGLSFGYNYLKTMRLIHQDLKFDAVKNIHYILTPKPWNVDRSFDDDTDTFAFWWDINDKRLEEEKIKGIADGF</sequence>
<dbReference type="VEuPathDB" id="FungiDB:BON22_4190"/>
<dbReference type="CDD" id="cd02537">
    <property type="entry name" value="GT8_Glycogenin"/>
    <property type="match status" value="1"/>
</dbReference>
<name>A0A061AY32_CYBFA</name>
<reference evidence="2" key="1">
    <citation type="journal article" date="2014" name="Genome Announc.">
        <title>Genome sequence of the yeast Cyberlindnera fabianii (Hansenula fabianii).</title>
        <authorList>
            <person name="Freel K.C."/>
            <person name="Sarilar V."/>
            <person name="Neuveglise C."/>
            <person name="Devillers H."/>
            <person name="Friedrich A."/>
            <person name="Schacherer J."/>
        </authorList>
    </citation>
    <scope>NUCLEOTIDE SEQUENCE</scope>
    <source>
        <strain evidence="2">YJS4271</strain>
    </source>
</reference>
<dbReference type="PANTHER" id="PTHR11183">
    <property type="entry name" value="GLYCOGENIN SUBFAMILY MEMBER"/>
    <property type="match status" value="1"/>
</dbReference>
<protein>
    <submittedName>
        <fullName evidence="2">CYFA0S08e03994g1_1</fullName>
    </submittedName>
</protein>
<dbReference type="InterPro" id="IPR050587">
    <property type="entry name" value="GNT1/Glycosyltrans_8"/>
</dbReference>
<evidence type="ECO:0000256" key="1">
    <source>
        <dbReference type="SAM" id="MobiDB-lite"/>
    </source>
</evidence>
<dbReference type="EMBL" id="LK052893">
    <property type="protein sequence ID" value="CDR42135.1"/>
    <property type="molecule type" value="Genomic_DNA"/>
</dbReference>
<feature type="region of interest" description="Disordered" evidence="1">
    <location>
        <begin position="1"/>
        <end position="34"/>
    </location>
</feature>
<dbReference type="InterPro" id="IPR029044">
    <property type="entry name" value="Nucleotide-diphossugar_trans"/>
</dbReference>
<organism evidence="2">
    <name type="scientific">Cyberlindnera fabianii</name>
    <name type="common">Yeast</name>
    <name type="synonym">Hansenula fabianii</name>
    <dbReference type="NCBI Taxonomy" id="36022"/>
    <lineage>
        <taxon>Eukaryota</taxon>
        <taxon>Fungi</taxon>
        <taxon>Dikarya</taxon>
        <taxon>Ascomycota</taxon>
        <taxon>Saccharomycotina</taxon>
        <taxon>Saccharomycetes</taxon>
        <taxon>Phaffomycetales</taxon>
        <taxon>Phaffomycetaceae</taxon>
        <taxon>Cyberlindnera</taxon>
    </lineage>
</organism>
<proteinExistence type="predicted"/>
<dbReference type="InterPro" id="IPR002495">
    <property type="entry name" value="Glyco_trans_8"/>
</dbReference>
<gene>
    <name evidence="2" type="ORF">CYFA0S_08e03994g</name>
</gene>
<dbReference type="PhylomeDB" id="A0A061AY32"/>
<dbReference type="Gene3D" id="3.90.550.10">
    <property type="entry name" value="Spore Coat Polysaccharide Biosynthesis Protein SpsA, Chain A"/>
    <property type="match status" value="1"/>
</dbReference>
<dbReference type="Pfam" id="PF01501">
    <property type="entry name" value="Glyco_transf_8"/>
    <property type="match status" value="1"/>
</dbReference>
<dbReference type="AlphaFoldDB" id="A0A061AY32"/>
<dbReference type="OrthoDB" id="2014201at2759"/>
<evidence type="ECO:0000313" key="2">
    <source>
        <dbReference type="EMBL" id="CDR42135.1"/>
    </source>
</evidence>
<accession>A0A061AY32</accession>